<dbReference type="Proteomes" id="UP000236291">
    <property type="component" value="Unassembled WGS sequence"/>
</dbReference>
<name>A0A2K3K9J7_TRIPR</name>
<proteinExistence type="predicted"/>
<feature type="transmembrane region" description="Helical" evidence="1">
    <location>
        <begin position="6"/>
        <end position="29"/>
    </location>
</feature>
<evidence type="ECO:0000313" key="2">
    <source>
        <dbReference type="EMBL" id="PNX62944.1"/>
    </source>
</evidence>
<comment type="caution">
    <text evidence="2">The sequence shown here is derived from an EMBL/GenBank/DDBJ whole genome shotgun (WGS) entry which is preliminary data.</text>
</comment>
<evidence type="ECO:0000313" key="3">
    <source>
        <dbReference type="Proteomes" id="UP000236291"/>
    </source>
</evidence>
<reference evidence="2 3" key="2">
    <citation type="journal article" date="2017" name="Front. Plant Sci.">
        <title>Gene Classification and Mining of Molecular Markers Useful in Red Clover (Trifolium pratense) Breeding.</title>
        <authorList>
            <person name="Istvanek J."/>
            <person name="Dluhosova J."/>
            <person name="Dluhos P."/>
            <person name="Patkova L."/>
            <person name="Nedelnik J."/>
            <person name="Repkova J."/>
        </authorList>
    </citation>
    <scope>NUCLEOTIDE SEQUENCE [LARGE SCALE GENOMIC DNA]</scope>
    <source>
        <strain evidence="3">cv. Tatra</strain>
        <tissue evidence="2">Young leaves</tissue>
    </source>
</reference>
<reference evidence="2 3" key="1">
    <citation type="journal article" date="2014" name="Am. J. Bot.">
        <title>Genome assembly and annotation for red clover (Trifolium pratense; Fabaceae).</title>
        <authorList>
            <person name="Istvanek J."/>
            <person name="Jaros M."/>
            <person name="Krenek A."/>
            <person name="Repkova J."/>
        </authorList>
    </citation>
    <scope>NUCLEOTIDE SEQUENCE [LARGE SCALE GENOMIC DNA]</scope>
    <source>
        <strain evidence="3">cv. Tatra</strain>
        <tissue evidence="2">Young leaves</tissue>
    </source>
</reference>
<dbReference type="EMBL" id="ASHM01151453">
    <property type="protein sequence ID" value="PNX62944.1"/>
    <property type="molecule type" value="Genomic_DNA"/>
</dbReference>
<keyword evidence="1" id="KW-0812">Transmembrane</keyword>
<accession>A0A2K3K9J7</accession>
<sequence>EFPSMFPVMTSLIFLLNYCLTELLVLVGLGRDESDLISVAVVADDVADDNFNLGP</sequence>
<keyword evidence="1" id="KW-1133">Transmembrane helix</keyword>
<evidence type="ECO:0000256" key="1">
    <source>
        <dbReference type="SAM" id="Phobius"/>
    </source>
</evidence>
<keyword evidence="1" id="KW-0472">Membrane</keyword>
<organism evidence="2 3">
    <name type="scientific">Trifolium pratense</name>
    <name type="common">Red clover</name>
    <dbReference type="NCBI Taxonomy" id="57577"/>
    <lineage>
        <taxon>Eukaryota</taxon>
        <taxon>Viridiplantae</taxon>
        <taxon>Streptophyta</taxon>
        <taxon>Embryophyta</taxon>
        <taxon>Tracheophyta</taxon>
        <taxon>Spermatophyta</taxon>
        <taxon>Magnoliopsida</taxon>
        <taxon>eudicotyledons</taxon>
        <taxon>Gunneridae</taxon>
        <taxon>Pentapetalae</taxon>
        <taxon>rosids</taxon>
        <taxon>fabids</taxon>
        <taxon>Fabales</taxon>
        <taxon>Fabaceae</taxon>
        <taxon>Papilionoideae</taxon>
        <taxon>50 kb inversion clade</taxon>
        <taxon>NPAAA clade</taxon>
        <taxon>Hologalegina</taxon>
        <taxon>IRL clade</taxon>
        <taxon>Trifolieae</taxon>
        <taxon>Trifolium</taxon>
    </lineage>
</organism>
<gene>
    <name evidence="2" type="ORF">L195_g061380</name>
</gene>
<dbReference type="AlphaFoldDB" id="A0A2K3K9J7"/>
<protein>
    <submittedName>
        <fullName evidence="2">Uncharacterized protein</fullName>
    </submittedName>
</protein>
<feature type="non-terminal residue" evidence="2">
    <location>
        <position position="1"/>
    </location>
</feature>